<dbReference type="PANTHER" id="PTHR43245">
    <property type="entry name" value="BIFUNCTIONAL POLYMYXIN RESISTANCE PROTEIN ARNA"/>
    <property type="match status" value="1"/>
</dbReference>
<proteinExistence type="predicted"/>
<organism evidence="2">
    <name type="scientific">marine metagenome</name>
    <dbReference type="NCBI Taxonomy" id="408172"/>
    <lineage>
        <taxon>unclassified sequences</taxon>
        <taxon>metagenomes</taxon>
        <taxon>ecological metagenomes</taxon>
    </lineage>
</organism>
<gene>
    <name evidence="2" type="ORF">METZ01_LOCUS243536</name>
</gene>
<dbReference type="AlphaFoldDB" id="A0A382HU94"/>
<sequence>MMSMKRILLTGSNGFVGSYFLKKYNSSYTIDTFSFLNNNFVNLDLSNVDVVIHCSALVHQMEGASWEKYQEVNVKQTLQLAQKAKQSGVKHFIFLSTIKVYGEESDICYYENSSTNPIDYYSISKLKAEESLRNIETKDFQVAILRNPLIYGFGVKANFMNLVSLIKKIPILPFKNVKNKRSMVFVGNVCFILDQIIFLKQKGIFLAVDDEALSTTQLIKLIAKCLNKKVLLVNIIFFEKLLKIIKPSFHQRLFGSLIIDNTYTMKKLNLKKNKYSTEYGIKSIFQSNN</sequence>
<dbReference type="Gene3D" id="3.40.50.720">
    <property type="entry name" value="NAD(P)-binding Rossmann-like Domain"/>
    <property type="match status" value="1"/>
</dbReference>
<feature type="domain" description="NAD-dependent epimerase/dehydratase" evidence="1">
    <location>
        <begin position="7"/>
        <end position="196"/>
    </location>
</feature>
<dbReference type="EMBL" id="UINC01063247">
    <property type="protein sequence ID" value="SVB90682.1"/>
    <property type="molecule type" value="Genomic_DNA"/>
</dbReference>
<protein>
    <recommendedName>
        <fullName evidence="1">NAD-dependent epimerase/dehydratase domain-containing protein</fullName>
    </recommendedName>
</protein>
<dbReference type="InterPro" id="IPR050177">
    <property type="entry name" value="Lipid_A_modif_metabolic_enz"/>
</dbReference>
<reference evidence="2" key="1">
    <citation type="submission" date="2018-05" db="EMBL/GenBank/DDBJ databases">
        <authorList>
            <person name="Lanie J.A."/>
            <person name="Ng W.-L."/>
            <person name="Kazmierczak K.M."/>
            <person name="Andrzejewski T.M."/>
            <person name="Davidsen T.M."/>
            <person name="Wayne K.J."/>
            <person name="Tettelin H."/>
            <person name="Glass J.I."/>
            <person name="Rusch D."/>
            <person name="Podicherti R."/>
            <person name="Tsui H.-C.T."/>
            <person name="Winkler M.E."/>
        </authorList>
    </citation>
    <scope>NUCLEOTIDE SEQUENCE</scope>
</reference>
<dbReference type="Pfam" id="PF01370">
    <property type="entry name" value="Epimerase"/>
    <property type="match status" value="1"/>
</dbReference>
<dbReference type="InterPro" id="IPR036291">
    <property type="entry name" value="NAD(P)-bd_dom_sf"/>
</dbReference>
<name>A0A382HU94_9ZZZZ</name>
<evidence type="ECO:0000259" key="1">
    <source>
        <dbReference type="Pfam" id="PF01370"/>
    </source>
</evidence>
<dbReference type="SUPFAM" id="SSF51735">
    <property type="entry name" value="NAD(P)-binding Rossmann-fold domains"/>
    <property type="match status" value="1"/>
</dbReference>
<accession>A0A382HU94</accession>
<dbReference type="InterPro" id="IPR001509">
    <property type="entry name" value="Epimerase_deHydtase"/>
</dbReference>
<evidence type="ECO:0000313" key="2">
    <source>
        <dbReference type="EMBL" id="SVB90682.1"/>
    </source>
</evidence>
<dbReference type="PANTHER" id="PTHR43245:SF58">
    <property type="entry name" value="BLL5923 PROTEIN"/>
    <property type="match status" value="1"/>
</dbReference>